<dbReference type="InterPro" id="IPR001296">
    <property type="entry name" value="Glyco_trans_1"/>
</dbReference>
<dbReference type="PANTHER" id="PTHR46401">
    <property type="entry name" value="GLYCOSYLTRANSFERASE WBBK-RELATED"/>
    <property type="match status" value="1"/>
</dbReference>
<dbReference type="Pfam" id="PF12000">
    <property type="entry name" value="Glyco_trans_4_3"/>
    <property type="match status" value="1"/>
</dbReference>
<evidence type="ECO:0000259" key="3">
    <source>
        <dbReference type="Pfam" id="PF12000"/>
    </source>
</evidence>
<name>K9H8H6_9PROT</name>
<dbReference type="RefSeq" id="WP_009542537.1">
    <property type="nucleotide sequence ID" value="NZ_ANHY01000022.1"/>
</dbReference>
<keyword evidence="5" id="KW-1185">Reference proteome</keyword>
<dbReference type="Pfam" id="PF00534">
    <property type="entry name" value="Glycos_transf_1"/>
    <property type="match status" value="1"/>
</dbReference>
<gene>
    <name evidence="4" type="ORF">C882_2142</name>
</gene>
<evidence type="ECO:0000259" key="2">
    <source>
        <dbReference type="Pfam" id="PF00534"/>
    </source>
</evidence>
<dbReference type="CDD" id="cd03818">
    <property type="entry name" value="GT4_ExpC-like"/>
    <property type="match status" value="1"/>
</dbReference>
<dbReference type="InterPro" id="IPR022623">
    <property type="entry name" value="Glyco_trans_4"/>
</dbReference>
<protein>
    <submittedName>
        <fullName evidence="4">Putative glycosyltransferase</fullName>
    </submittedName>
</protein>
<proteinExistence type="predicted"/>
<dbReference type="OrthoDB" id="9793726at2"/>
<dbReference type="GO" id="GO:0009103">
    <property type="term" value="P:lipopolysaccharide biosynthetic process"/>
    <property type="evidence" value="ECO:0007669"/>
    <property type="project" value="TreeGrafter"/>
</dbReference>
<evidence type="ECO:0000313" key="5">
    <source>
        <dbReference type="Proteomes" id="UP000009881"/>
    </source>
</evidence>
<accession>K9H8H6</accession>
<dbReference type="EMBL" id="ANHY01000022">
    <property type="protein sequence ID" value="EKV26918.1"/>
    <property type="molecule type" value="Genomic_DNA"/>
</dbReference>
<sequence length="409" mass="45994">MNLLFVHQNCPGQFRHLVRDLLDQGGHRVVFIGQPNTARLPGLERLDYRPAPGPGDGLHPWLRDTDAAVRNGQAVARLALDLKRRGFVPDVMVGHNGWGETLYLKDVWPDRPLLSYFEFFYSATGSDLDFDPEFPPSLDDQCRARTRNAVNLLGLAAADRGLSPTEWQRRQYPAPFRDRIKVVHEGVDTRTVAPDPAAALTFGRDGLTLTRADEVITFSVRNLEPYRGFHVFMRALPDILRRRPRAHVIFVGGDDVSYGRRPPGGRTWRQVMLAELAGRLDMTRLHFLGRIPYASYLRVLQVSQAHVYLTYPFVLSWSMLEAMSAGCAVIGSRTAPVEEVLEDGRNGLLVDFHDTAAIADRIDAILDHSDRMAELRRAARATIVSRYDLETVTLPAQRRLLARLAAGEE</sequence>
<dbReference type="STRING" id="1238182.C882_2142"/>
<dbReference type="AlphaFoldDB" id="K9H8H6"/>
<dbReference type="GO" id="GO:0016757">
    <property type="term" value="F:glycosyltransferase activity"/>
    <property type="evidence" value="ECO:0007669"/>
    <property type="project" value="InterPro"/>
</dbReference>
<evidence type="ECO:0000313" key="4">
    <source>
        <dbReference type="EMBL" id="EKV26918.1"/>
    </source>
</evidence>
<comment type="caution">
    <text evidence="4">The sequence shown here is derived from an EMBL/GenBank/DDBJ whole genome shotgun (WGS) entry which is preliminary data.</text>
</comment>
<dbReference type="SUPFAM" id="SSF53756">
    <property type="entry name" value="UDP-Glycosyltransferase/glycogen phosphorylase"/>
    <property type="match status" value="1"/>
</dbReference>
<evidence type="ECO:0000256" key="1">
    <source>
        <dbReference type="ARBA" id="ARBA00022679"/>
    </source>
</evidence>
<dbReference type="Proteomes" id="UP000009881">
    <property type="component" value="Unassembled WGS sequence"/>
</dbReference>
<feature type="domain" description="Glycosyl transferase family 4" evidence="3">
    <location>
        <begin position="26"/>
        <end position="191"/>
    </location>
</feature>
<dbReference type="Gene3D" id="3.40.50.2000">
    <property type="entry name" value="Glycogen Phosphorylase B"/>
    <property type="match status" value="2"/>
</dbReference>
<organism evidence="4 5">
    <name type="scientific">Caenispirillum salinarum AK4</name>
    <dbReference type="NCBI Taxonomy" id="1238182"/>
    <lineage>
        <taxon>Bacteria</taxon>
        <taxon>Pseudomonadati</taxon>
        <taxon>Pseudomonadota</taxon>
        <taxon>Alphaproteobacteria</taxon>
        <taxon>Rhodospirillales</taxon>
        <taxon>Novispirillaceae</taxon>
        <taxon>Caenispirillum</taxon>
    </lineage>
</organism>
<reference evidence="4 5" key="1">
    <citation type="journal article" date="2013" name="Genome Announc.">
        <title>Draft Genome Sequence of an Alphaproteobacterium, Caenispirillum salinarum AK4(T), Isolated from a Solar Saltern.</title>
        <authorList>
            <person name="Khatri I."/>
            <person name="Singh A."/>
            <person name="Korpole S."/>
            <person name="Pinnaka A.K."/>
            <person name="Subramanian S."/>
        </authorList>
    </citation>
    <scope>NUCLEOTIDE SEQUENCE [LARGE SCALE GENOMIC DNA]</scope>
    <source>
        <strain evidence="4 5">AK4</strain>
    </source>
</reference>
<keyword evidence="1 4" id="KW-0808">Transferase</keyword>
<dbReference type="eggNOG" id="COG0438">
    <property type="taxonomic scope" value="Bacteria"/>
</dbReference>
<feature type="domain" description="Glycosyl transferase family 1" evidence="2">
    <location>
        <begin position="212"/>
        <end position="381"/>
    </location>
</feature>
<dbReference type="PANTHER" id="PTHR46401:SF2">
    <property type="entry name" value="GLYCOSYLTRANSFERASE WBBK-RELATED"/>
    <property type="match status" value="1"/>
</dbReference>